<evidence type="ECO:0008006" key="4">
    <source>
        <dbReference type="Google" id="ProtNLM"/>
    </source>
</evidence>
<dbReference type="EMBL" id="CWQY01000005">
    <property type="protein sequence ID" value="CSC31718.1"/>
    <property type="molecule type" value="Genomic_DNA"/>
</dbReference>
<organism evidence="2 3">
    <name type="scientific">Vibrio cholerae</name>
    <dbReference type="NCBI Taxonomy" id="666"/>
    <lineage>
        <taxon>Bacteria</taxon>
        <taxon>Pseudomonadati</taxon>
        <taxon>Pseudomonadota</taxon>
        <taxon>Gammaproteobacteria</taxon>
        <taxon>Vibrionales</taxon>
        <taxon>Vibrionaceae</taxon>
        <taxon>Vibrio</taxon>
    </lineage>
</organism>
<dbReference type="AlphaFoldDB" id="A0A655Y6H6"/>
<name>A0A655Y6H6_VIBCL</name>
<evidence type="ECO:0000313" key="3">
    <source>
        <dbReference type="Proteomes" id="UP000041770"/>
    </source>
</evidence>
<protein>
    <recommendedName>
        <fullName evidence="4">Secreted protein</fullName>
    </recommendedName>
</protein>
<accession>A0A655Y6H6</accession>
<gene>
    <name evidence="2" type="ORF">ERS013200_01131</name>
</gene>
<evidence type="ECO:0000313" key="2">
    <source>
        <dbReference type="EMBL" id="CSC31718.1"/>
    </source>
</evidence>
<proteinExistence type="predicted"/>
<feature type="signal peptide" evidence="1">
    <location>
        <begin position="1"/>
        <end position="32"/>
    </location>
</feature>
<keyword evidence="1" id="KW-0732">Signal</keyword>
<sequence>MLTAPLSSKATALNSCVPLVAVQLALYGALVACPTNTPSTENSTRATEPSASEAFAASVMTSPAFTCAVASGAVNVTLGAWLVPPDVLHESNSFHWA</sequence>
<evidence type="ECO:0000256" key="1">
    <source>
        <dbReference type="SAM" id="SignalP"/>
    </source>
</evidence>
<feature type="chain" id="PRO_5024982401" description="Secreted protein" evidence="1">
    <location>
        <begin position="33"/>
        <end position="97"/>
    </location>
</feature>
<dbReference type="Proteomes" id="UP000041770">
    <property type="component" value="Unassembled WGS sequence"/>
</dbReference>
<reference evidence="2 3" key="1">
    <citation type="submission" date="2015-07" db="EMBL/GenBank/DDBJ databases">
        <authorList>
            <consortium name="Pathogen Informatics"/>
        </authorList>
    </citation>
    <scope>NUCLEOTIDE SEQUENCE [LARGE SCALE GENOMIC DNA]</scope>
    <source>
        <strain evidence="2 3">A316</strain>
    </source>
</reference>